<gene>
    <name evidence="1" type="ORF">ERS013200_00917</name>
</gene>
<protein>
    <submittedName>
        <fullName evidence="1">Uncharacterized protein</fullName>
    </submittedName>
</protein>
<evidence type="ECO:0000313" key="1">
    <source>
        <dbReference type="EMBL" id="CSC23779.1"/>
    </source>
</evidence>
<organism evidence="1 2">
    <name type="scientific">Vibrio cholerae</name>
    <dbReference type="NCBI Taxonomy" id="666"/>
    <lineage>
        <taxon>Bacteria</taxon>
        <taxon>Pseudomonadati</taxon>
        <taxon>Pseudomonadota</taxon>
        <taxon>Gammaproteobacteria</taxon>
        <taxon>Vibrionales</taxon>
        <taxon>Vibrionaceae</taxon>
        <taxon>Vibrio</taxon>
    </lineage>
</organism>
<dbReference type="AlphaFoldDB" id="A0A655QG62"/>
<reference evidence="1 2" key="1">
    <citation type="submission" date="2015-07" db="EMBL/GenBank/DDBJ databases">
        <authorList>
            <consortium name="Pathogen Informatics"/>
        </authorList>
    </citation>
    <scope>NUCLEOTIDE SEQUENCE [LARGE SCALE GENOMIC DNA]</scope>
    <source>
        <strain evidence="1 2">A316</strain>
    </source>
</reference>
<dbReference type="Proteomes" id="UP000041770">
    <property type="component" value="Unassembled WGS sequence"/>
</dbReference>
<proteinExistence type="predicted"/>
<dbReference type="EMBL" id="CWQY01000004">
    <property type="protein sequence ID" value="CSC23779.1"/>
    <property type="molecule type" value="Genomic_DNA"/>
</dbReference>
<accession>A0A655QG62</accession>
<sequence>MALKITLQGVLQTLIEALIHTALHRLQHLFEVKWLEDKIACPQFESADGGLKIRESGHKNHIRAVIRIGKRFFPFNP</sequence>
<name>A0A655QG62_VIBCL</name>
<evidence type="ECO:0000313" key="2">
    <source>
        <dbReference type="Proteomes" id="UP000041770"/>
    </source>
</evidence>